<feature type="transmembrane region" description="Helical" evidence="1">
    <location>
        <begin position="152"/>
        <end position="174"/>
    </location>
</feature>
<feature type="transmembrane region" description="Helical" evidence="1">
    <location>
        <begin position="33"/>
        <end position="50"/>
    </location>
</feature>
<sequence length="217" mass="25442">MDELFKSISACSVLIPLFIGILCYRSFDRNSKIMFVLILLALIPQSAALVFTEKKYGTYTSILYNCYALADPLIWSILFFQNIRNKKLKRIVAIIPVAQVLLWLYLLFTKDIERSLFKEMICFTSVIQVLWIVVILYELFKSEAFLKLETRPLFWFCLALIIYAPTTYFLFVFVKEIKAQGSTLGYLWNIHSVLNTMMYCTIAYGFWVNKENEFKLT</sequence>
<name>A0A931DZL3_9BACT</name>
<keyword evidence="3" id="KW-1185">Reference proteome</keyword>
<comment type="caution">
    <text evidence="2">The sequence shown here is derived from an EMBL/GenBank/DDBJ whole genome shotgun (WGS) entry which is preliminary data.</text>
</comment>
<gene>
    <name evidence="2" type="ORF">I5907_06500</name>
</gene>
<keyword evidence="1" id="KW-0812">Transmembrane</keyword>
<keyword evidence="1" id="KW-1133">Transmembrane helix</keyword>
<protein>
    <submittedName>
        <fullName evidence="2">Uncharacterized protein</fullName>
    </submittedName>
</protein>
<feature type="transmembrane region" description="Helical" evidence="1">
    <location>
        <begin position="186"/>
        <end position="207"/>
    </location>
</feature>
<dbReference type="AlphaFoldDB" id="A0A931DZL3"/>
<feature type="transmembrane region" description="Helical" evidence="1">
    <location>
        <begin position="62"/>
        <end position="79"/>
    </location>
</feature>
<dbReference type="EMBL" id="JADWYR010000001">
    <property type="protein sequence ID" value="MBG9375877.1"/>
    <property type="molecule type" value="Genomic_DNA"/>
</dbReference>
<organism evidence="2 3">
    <name type="scientific">Panacibacter microcysteis</name>
    <dbReference type="NCBI Taxonomy" id="2793269"/>
    <lineage>
        <taxon>Bacteria</taxon>
        <taxon>Pseudomonadati</taxon>
        <taxon>Bacteroidota</taxon>
        <taxon>Chitinophagia</taxon>
        <taxon>Chitinophagales</taxon>
        <taxon>Chitinophagaceae</taxon>
        <taxon>Panacibacter</taxon>
    </lineage>
</organism>
<proteinExistence type="predicted"/>
<keyword evidence="1" id="KW-0472">Membrane</keyword>
<evidence type="ECO:0000256" key="1">
    <source>
        <dbReference type="SAM" id="Phobius"/>
    </source>
</evidence>
<dbReference type="RefSeq" id="WP_196989903.1">
    <property type="nucleotide sequence ID" value="NZ_JADWYR010000001.1"/>
</dbReference>
<feature type="transmembrane region" description="Helical" evidence="1">
    <location>
        <begin position="91"/>
        <end position="108"/>
    </location>
</feature>
<feature type="transmembrane region" description="Helical" evidence="1">
    <location>
        <begin position="7"/>
        <end position="27"/>
    </location>
</feature>
<evidence type="ECO:0000313" key="3">
    <source>
        <dbReference type="Proteomes" id="UP000628448"/>
    </source>
</evidence>
<dbReference type="Proteomes" id="UP000628448">
    <property type="component" value="Unassembled WGS sequence"/>
</dbReference>
<feature type="transmembrane region" description="Helical" evidence="1">
    <location>
        <begin position="120"/>
        <end position="140"/>
    </location>
</feature>
<evidence type="ECO:0000313" key="2">
    <source>
        <dbReference type="EMBL" id="MBG9375877.1"/>
    </source>
</evidence>
<reference evidence="2" key="1">
    <citation type="submission" date="2020-11" db="EMBL/GenBank/DDBJ databases">
        <title>Bacterial whole genome sequence for Panacibacter sp. DH6.</title>
        <authorList>
            <person name="Le V."/>
            <person name="Ko S."/>
            <person name="Ahn C.-Y."/>
            <person name="Oh H.-M."/>
        </authorList>
    </citation>
    <scope>NUCLEOTIDE SEQUENCE</scope>
    <source>
        <strain evidence="2">DH6</strain>
    </source>
</reference>
<accession>A0A931DZL3</accession>